<organism evidence="8 9">
    <name type="scientific">Rhodovibrio salinarum</name>
    <dbReference type="NCBI Taxonomy" id="1087"/>
    <lineage>
        <taxon>Bacteria</taxon>
        <taxon>Pseudomonadati</taxon>
        <taxon>Pseudomonadota</taxon>
        <taxon>Alphaproteobacteria</taxon>
        <taxon>Rhodospirillales</taxon>
        <taxon>Rhodovibrionaceae</taxon>
        <taxon>Rhodovibrio</taxon>
    </lineage>
</organism>
<accession>A0A934QKQ4</accession>
<evidence type="ECO:0000313" key="8">
    <source>
        <dbReference type="EMBL" id="MBK1698691.1"/>
    </source>
</evidence>
<keyword evidence="5" id="KW-0472">Membrane</keyword>
<dbReference type="EMBL" id="NRRE01000029">
    <property type="protein sequence ID" value="MBK1698691.1"/>
    <property type="molecule type" value="Genomic_DNA"/>
</dbReference>
<comment type="similarity">
    <text evidence="2">Belongs to the methyl-accepting chemotaxis (MCP) protein family.</text>
</comment>
<dbReference type="SUPFAM" id="SSF58104">
    <property type="entry name" value="Methyl-accepting chemotaxis protein (MCP) signaling domain"/>
    <property type="match status" value="1"/>
</dbReference>
<evidence type="ECO:0000256" key="4">
    <source>
        <dbReference type="SAM" id="Coils"/>
    </source>
</evidence>
<keyword evidence="1 3" id="KW-0807">Transducer</keyword>
<dbReference type="Gene3D" id="6.10.340.10">
    <property type="match status" value="1"/>
</dbReference>
<dbReference type="InterPro" id="IPR003660">
    <property type="entry name" value="HAMP_dom"/>
</dbReference>
<dbReference type="Pfam" id="PF00015">
    <property type="entry name" value="MCPsignal"/>
    <property type="match status" value="1"/>
</dbReference>
<reference evidence="8" key="2">
    <citation type="journal article" date="2020" name="Microorganisms">
        <title>Osmotic Adaptation and Compatible Solute Biosynthesis of Phototrophic Bacteria as Revealed from Genome Analyses.</title>
        <authorList>
            <person name="Imhoff J.F."/>
            <person name="Rahn T."/>
            <person name="Kunzel S."/>
            <person name="Keller A."/>
            <person name="Neulinger S.C."/>
        </authorList>
    </citation>
    <scope>NUCLEOTIDE SEQUENCE</scope>
    <source>
        <strain evidence="8">DSM 9154</strain>
    </source>
</reference>
<dbReference type="AlphaFoldDB" id="A0A934QKQ4"/>
<sequence length="732" mass="76810">MKKFGARMSVLNKLKVSTRLIGGFTMLTVLAMGLGAVGWLSVRSIDTELSGISEVAAPAIETTDDLIADMWQSTKVAHEVAGAETLDELTSLEQDLTRLRKGYAASERELDAVVDDPAMQQPLEAARPLKSDYDGLLGDLVAEQRTLLSERSAARENVRAFEKVDASLKAQLTGFADRNESQMAEAKQRGNELARSGASGRAVNGVLGDLFDKDYPVVEASLKLRALVGEMGAVARSYLAETKLADLNPIEARFLELNEQIDRYLAVMTTHVESPGGKRDLQSLKSGFLAWRDQIIGQSGLFQEQAAFLQARANLKAGLARAQTAADETIASLDKVAIAADAFSKESDADAAAAVSQASMIILVLIAAATVVAGGLILIVVSTVTNPIKAITDTMRKLADGDSSVTVPGAGRSDEIGEMAGAVQVFKDNALEKERLEAEQEEAEKRAEEEKRQAMQDLANRFESEVGSIVEMVSSAATELQATSQQLSAAVEETEAQTSAAATGADQASGSVQTVASAAEELSAAIQEVNGQVSNAAGKLQSTAQGARNAETKMDELLKSVGQIDEVVEQISDVAEQTNLLALNATIEAARAGEAGKGFAVVAQEVKSLANQTRQMTDNIASQLATVKQASQSAVDGTRTIVGEVETINETTGTIAASVEEQTATTSEISRSAQEAAKGTDAVSGNLGSVKEAASHTAQASGSVSQAADDLAQQAEGLKSAVQTFLSEVRAA</sequence>
<dbReference type="PANTHER" id="PTHR32089">
    <property type="entry name" value="METHYL-ACCEPTING CHEMOTAXIS PROTEIN MCPB"/>
    <property type="match status" value="1"/>
</dbReference>
<feature type="domain" description="HAMP" evidence="7">
    <location>
        <begin position="382"/>
        <end position="435"/>
    </location>
</feature>
<dbReference type="GO" id="GO:0007165">
    <property type="term" value="P:signal transduction"/>
    <property type="evidence" value="ECO:0007669"/>
    <property type="project" value="UniProtKB-KW"/>
</dbReference>
<dbReference type="PROSITE" id="PS50111">
    <property type="entry name" value="CHEMOTAXIS_TRANSDUC_2"/>
    <property type="match status" value="1"/>
</dbReference>
<feature type="coiled-coil region" evidence="4">
    <location>
        <begin position="426"/>
        <end position="497"/>
    </location>
</feature>
<keyword evidence="5" id="KW-0812">Transmembrane</keyword>
<evidence type="ECO:0008006" key="10">
    <source>
        <dbReference type="Google" id="ProtNLM"/>
    </source>
</evidence>
<dbReference type="SMART" id="SM00304">
    <property type="entry name" value="HAMP"/>
    <property type="match status" value="1"/>
</dbReference>
<dbReference type="PANTHER" id="PTHR32089:SF112">
    <property type="entry name" value="LYSOZYME-LIKE PROTEIN-RELATED"/>
    <property type="match status" value="1"/>
</dbReference>
<dbReference type="InterPro" id="IPR004089">
    <property type="entry name" value="MCPsignal_dom"/>
</dbReference>
<evidence type="ECO:0000256" key="3">
    <source>
        <dbReference type="PROSITE-ProRule" id="PRU00284"/>
    </source>
</evidence>
<feature type="transmembrane region" description="Helical" evidence="5">
    <location>
        <begin position="20"/>
        <end position="40"/>
    </location>
</feature>
<evidence type="ECO:0000256" key="2">
    <source>
        <dbReference type="ARBA" id="ARBA00029447"/>
    </source>
</evidence>
<evidence type="ECO:0000259" key="6">
    <source>
        <dbReference type="PROSITE" id="PS50111"/>
    </source>
</evidence>
<dbReference type="GO" id="GO:0016020">
    <property type="term" value="C:membrane"/>
    <property type="evidence" value="ECO:0007669"/>
    <property type="project" value="InterPro"/>
</dbReference>
<feature type="transmembrane region" description="Helical" evidence="5">
    <location>
        <begin position="360"/>
        <end position="381"/>
    </location>
</feature>
<keyword evidence="4" id="KW-0175">Coiled coil</keyword>
<dbReference type="CDD" id="cd06225">
    <property type="entry name" value="HAMP"/>
    <property type="match status" value="1"/>
</dbReference>
<dbReference type="Proteomes" id="UP000778970">
    <property type="component" value="Unassembled WGS sequence"/>
</dbReference>
<protein>
    <recommendedName>
        <fullName evidence="10">Methyl-accepting chemotaxis protein</fullName>
    </recommendedName>
</protein>
<comment type="caution">
    <text evidence="8">The sequence shown here is derived from an EMBL/GenBank/DDBJ whole genome shotgun (WGS) entry which is preliminary data.</text>
</comment>
<evidence type="ECO:0000256" key="5">
    <source>
        <dbReference type="SAM" id="Phobius"/>
    </source>
</evidence>
<dbReference type="Pfam" id="PF00672">
    <property type="entry name" value="HAMP"/>
    <property type="match status" value="1"/>
</dbReference>
<name>A0A934QKQ4_9PROT</name>
<keyword evidence="9" id="KW-1185">Reference proteome</keyword>
<reference evidence="8" key="1">
    <citation type="submission" date="2017-08" db="EMBL/GenBank/DDBJ databases">
        <authorList>
            <person name="Imhoff J.F."/>
            <person name="Rahn T."/>
            <person name="Kuenzel S."/>
            <person name="Neulinger S.C."/>
        </authorList>
    </citation>
    <scope>NUCLEOTIDE SEQUENCE</scope>
    <source>
        <strain evidence="8">DSM 9154</strain>
    </source>
</reference>
<evidence type="ECO:0000313" key="9">
    <source>
        <dbReference type="Proteomes" id="UP000778970"/>
    </source>
</evidence>
<dbReference type="Gene3D" id="1.10.287.950">
    <property type="entry name" value="Methyl-accepting chemotaxis protein"/>
    <property type="match status" value="1"/>
</dbReference>
<proteinExistence type="inferred from homology"/>
<keyword evidence="5" id="KW-1133">Transmembrane helix</keyword>
<dbReference type="SMART" id="SM00283">
    <property type="entry name" value="MA"/>
    <property type="match status" value="1"/>
</dbReference>
<evidence type="ECO:0000256" key="1">
    <source>
        <dbReference type="ARBA" id="ARBA00023224"/>
    </source>
</evidence>
<dbReference type="PROSITE" id="PS50885">
    <property type="entry name" value="HAMP"/>
    <property type="match status" value="1"/>
</dbReference>
<feature type="domain" description="Methyl-accepting transducer" evidence="6">
    <location>
        <begin position="469"/>
        <end position="712"/>
    </location>
</feature>
<dbReference type="RefSeq" id="WP_081728630.1">
    <property type="nucleotide sequence ID" value="NZ_NRRE01000029.1"/>
</dbReference>
<evidence type="ECO:0000259" key="7">
    <source>
        <dbReference type="PROSITE" id="PS50885"/>
    </source>
</evidence>
<gene>
    <name evidence="8" type="ORF">CKO21_15700</name>
</gene>